<evidence type="ECO:0000256" key="10">
    <source>
        <dbReference type="ARBA" id="ARBA00024323"/>
    </source>
</evidence>
<dbReference type="STRING" id="1314785.A0A165B2P9"/>
<keyword evidence="5" id="KW-0999">Mitochondrion inner membrane</keyword>
<accession>A0A165B2P9</accession>
<organism evidence="14 15">
    <name type="scientific">Laetiporus sulphureus 93-53</name>
    <dbReference type="NCBI Taxonomy" id="1314785"/>
    <lineage>
        <taxon>Eukaryota</taxon>
        <taxon>Fungi</taxon>
        <taxon>Dikarya</taxon>
        <taxon>Basidiomycota</taxon>
        <taxon>Agaricomycotina</taxon>
        <taxon>Agaricomycetes</taxon>
        <taxon>Polyporales</taxon>
        <taxon>Laetiporus</taxon>
    </lineage>
</organism>
<dbReference type="EMBL" id="KV427696">
    <property type="protein sequence ID" value="KZT00113.1"/>
    <property type="molecule type" value="Genomic_DNA"/>
</dbReference>
<evidence type="ECO:0000256" key="5">
    <source>
        <dbReference type="ARBA" id="ARBA00022792"/>
    </source>
</evidence>
<evidence type="ECO:0000256" key="9">
    <source>
        <dbReference type="ARBA" id="ARBA00023315"/>
    </source>
</evidence>
<keyword evidence="3 14" id="KW-0808">Transferase</keyword>
<keyword evidence="8" id="KW-0472">Membrane</keyword>
<evidence type="ECO:0000256" key="3">
    <source>
        <dbReference type="ARBA" id="ARBA00022679"/>
    </source>
</evidence>
<dbReference type="GO" id="GO:0005741">
    <property type="term" value="C:mitochondrial outer membrane"/>
    <property type="evidence" value="ECO:0007669"/>
    <property type="project" value="UniProtKB-SubCell"/>
</dbReference>
<evidence type="ECO:0000256" key="2">
    <source>
        <dbReference type="ARBA" id="ARBA00010524"/>
    </source>
</evidence>
<dbReference type="GO" id="GO:0007007">
    <property type="term" value="P:inner mitochondrial membrane organization"/>
    <property type="evidence" value="ECO:0007669"/>
    <property type="project" value="TreeGrafter"/>
</dbReference>
<keyword evidence="6" id="KW-0443">Lipid metabolism</keyword>
<sequence length="317" mass="35508">MSSTLSKATVTAVGLLSKAFLNVGYCSSVSVNGLDNLLEALNSDERTSGRGIITVANHLSILDDPLIWGVLPAKFYLESHFTRWTLGASDIMFTNPIFSMFFRNGQVIETFRGKGIFQPAVDTAIHKLNHGAWIHLFGEGKVNQPAFNPSHDSLKLLRFKWGVGRILMETAKPPVIIPIWLTGFDKLMPEQRLIPWKFFPRPRVALSITFGAQVDTDKMRDTLARMIREERLPEVPRTSHGGLSDTHRPEDERISVQMTGHWLRDVWMIKADEFGVQGPARLHTVQKVASIRSALTALVQQQVEELGRKVTSEKAAL</sequence>
<dbReference type="GO" id="GO:0005743">
    <property type="term" value="C:mitochondrial inner membrane"/>
    <property type="evidence" value="ECO:0007669"/>
    <property type="project" value="UniProtKB-SubCell"/>
</dbReference>
<dbReference type="RefSeq" id="XP_040757853.1">
    <property type="nucleotide sequence ID" value="XM_040911397.1"/>
</dbReference>
<keyword evidence="15" id="KW-1185">Reference proteome</keyword>
<dbReference type="GeneID" id="63828425"/>
<gene>
    <name evidence="14" type="ORF">LAESUDRAFT_745933</name>
</gene>
<protein>
    <recommendedName>
        <fullName evidence="12">Tafazzin family protein</fullName>
    </recommendedName>
</protein>
<dbReference type="SUPFAM" id="SSF69593">
    <property type="entry name" value="Glycerol-3-phosphate (1)-acyltransferase"/>
    <property type="match status" value="1"/>
</dbReference>
<dbReference type="OrthoDB" id="193467at2759"/>
<evidence type="ECO:0000256" key="1">
    <source>
        <dbReference type="ARBA" id="ARBA00004137"/>
    </source>
</evidence>
<evidence type="ECO:0000256" key="8">
    <source>
        <dbReference type="ARBA" id="ARBA00023136"/>
    </source>
</evidence>
<dbReference type="InterPro" id="IPR000872">
    <property type="entry name" value="Tafazzin"/>
</dbReference>
<proteinExistence type="inferred from homology"/>
<evidence type="ECO:0000313" key="14">
    <source>
        <dbReference type="EMBL" id="KZT00113.1"/>
    </source>
</evidence>
<dbReference type="PANTHER" id="PTHR12497:SF0">
    <property type="entry name" value="TAFAZZIN"/>
    <property type="match status" value="1"/>
</dbReference>
<dbReference type="PANTHER" id="PTHR12497">
    <property type="entry name" value="TAZ PROTEIN TAFAZZIN"/>
    <property type="match status" value="1"/>
</dbReference>
<dbReference type="SMART" id="SM00563">
    <property type="entry name" value="PlsC"/>
    <property type="match status" value="1"/>
</dbReference>
<dbReference type="CDD" id="cd07989">
    <property type="entry name" value="LPLAT_AGPAT-like"/>
    <property type="match status" value="1"/>
</dbReference>
<evidence type="ECO:0000256" key="4">
    <source>
        <dbReference type="ARBA" id="ARBA00022787"/>
    </source>
</evidence>
<name>A0A165B2P9_9APHY</name>
<evidence type="ECO:0000256" key="6">
    <source>
        <dbReference type="ARBA" id="ARBA00023098"/>
    </source>
</evidence>
<dbReference type="InterPro" id="IPR002123">
    <property type="entry name" value="Plipid/glycerol_acylTrfase"/>
</dbReference>
<dbReference type="InParanoid" id="A0A165B2P9"/>
<comment type="subcellular location">
    <subcellularLocation>
        <location evidence="1">Mitochondrion inner membrane</location>
        <topology evidence="1">Peripheral membrane protein</topology>
        <orientation evidence="1">Intermembrane side</orientation>
    </subcellularLocation>
    <subcellularLocation>
        <location evidence="10">Mitochondrion outer membrane</location>
        <topology evidence="10">Peripheral membrane protein</topology>
        <orientation evidence="10">Intermembrane side</orientation>
    </subcellularLocation>
</comment>
<reference evidence="14 15" key="1">
    <citation type="journal article" date="2016" name="Mol. Biol. Evol.">
        <title>Comparative Genomics of Early-Diverging Mushroom-Forming Fungi Provides Insights into the Origins of Lignocellulose Decay Capabilities.</title>
        <authorList>
            <person name="Nagy L.G."/>
            <person name="Riley R."/>
            <person name="Tritt A."/>
            <person name="Adam C."/>
            <person name="Daum C."/>
            <person name="Floudas D."/>
            <person name="Sun H."/>
            <person name="Yadav J.S."/>
            <person name="Pangilinan J."/>
            <person name="Larsson K.H."/>
            <person name="Matsuura K."/>
            <person name="Barry K."/>
            <person name="Labutti K."/>
            <person name="Kuo R."/>
            <person name="Ohm R.A."/>
            <person name="Bhattacharya S.S."/>
            <person name="Shirouzu T."/>
            <person name="Yoshinaga Y."/>
            <person name="Martin F.M."/>
            <person name="Grigoriev I.V."/>
            <person name="Hibbett D.S."/>
        </authorList>
    </citation>
    <scope>NUCLEOTIDE SEQUENCE [LARGE SCALE GENOMIC DNA]</scope>
    <source>
        <strain evidence="14 15">93-53</strain>
    </source>
</reference>
<dbReference type="Pfam" id="PF01553">
    <property type="entry name" value="Acyltransferase"/>
    <property type="match status" value="1"/>
</dbReference>
<comment type="similarity">
    <text evidence="2 12">Belongs to the taffazin family.</text>
</comment>
<keyword evidence="9 14" id="KW-0012">Acyltransferase</keyword>
<dbReference type="GO" id="GO:0035965">
    <property type="term" value="P:cardiolipin acyl-chain remodeling"/>
    <property type="evidence" value="ECO:0007669"/>
    <property type="project" value="TreeGrafter"/>
</dbReference>
<feature type="domain" description="Phospholipid/glycerol acyltransferase" evidence="13">
    <location>
        <begin position="52"/>
        <end position="184"/>
    </location>
</feature>
<evidence type="ECO:0000313" key="15">
    <source>
        <dbReference type="Proteomes" id="UP000076871"/>
    </source>
</evidence>
<evidence type="ECO:0000259" key="13">
    <source>
        <dbReference type="SMART" id="SM00563"/>
    </source>
</evidence>
<dbReference type="Proteomes" id="UP000076871">
    <property type="component" value="Unassembled WGS sequence"/>
</dbReference>
<dbReference type="PRINTS" id="PR00979">
    <property type="entry name" value="TAFAZZIN"/>
</dbReference>
<comment type="catalytic activity">
    <reaction evidence="11">
        <text>1'-[1,2-diacyl-sn-glycero-3-phospho],3'-[1-acyl-sn-glycero-3-phospho]-glycerol + a 1,2-diacyl-sn-glycero-3-phosphocholine = a cardiolipin + a 1-acyl-sn-glycero-3-phosphocholine</text>
        <dbReference type="Rhea" id="RHEA:33731"/>
        <dbReference type="ChEBI" id="CHEBI:57643"/>
        <dbReference type="ChEBI" id="CHEBI:58168"/>
        <dbReference type="ChEBI" id="CHEBI:62237"/>
        <dbReference type="ChEBI" id="CHEBI:64743"/>
    </reaction>
    <physiologicalReaction direction="left-to-right" evidence="11">
        <dbReference type="Rhea" id="RHEA:33732"/>
    </physiologicalReaction>
    <physiologicalReaction direction="right-to-left" evidence="11">
        <dbReference type="Rhea" id="RHEA:33733"/>
    </physiologicalReaction>
</comment>
<keyword evidence="4" id="KW-1000">Mitochondrion outer membrane</keyword>
<evidence type="ECO:0000256" key="7">
    <source>
        <dbReference type="ARBA" id="ARBA00023128"/>
    </source>
</evidence>
<evidence type="ECO:0000256" key="11">
    <source>
        <dbReference type="ARBA" id="ARBA00047906"/>
    </source>
</evidence>
<dbReference type="AlphaFoldDB" id="A0A165B2P9"/>
<keyword evidence="7" id="KW-0496">Mitochondrion</keyword>
<dbReference type="GO" id="GO:0047184">
    <property type="term" value="F:1-acylglycerophosphocholine O-acyltransferase activity"/>
    <property type="evidence" value="ECO:0007669"/>
    <property type="project" value="TreeGrafter"/>
</dbReference>
<evidence type="ECO:0000256" key="12">
    <source>
        <dbReference type="RuleBase" id="RU365062"/>
    </source>
</evidence>